<dbReference type="Proteomes" id="UP000199771">
    <property type="component" value="Unassembled WGS sequence"/>
</dbReference>
<keyword evidence="10" id="KW-1185">Reference proteome</keyword>
<dbReference type="STRING" id="1076937.SAMN04488120_11083"/>
<reference evidence="9 10" key="1">
    <citation type="submission" date="2016-10" db="EMBL/GenBank/DDBJ databases">
        <authorList>
            <person name="de Groot N.N."/>
        </authorList>
    </citation>
    <scope>NUCLEOTIDE SEQUENCE [LARGE SCALE GENOMIC DNA]</scope>
    <source>
        <strain evidence="9 10">DSM 23609</strain>
    </source>
</reference>
<dbReference type="GO" id="GO:0005886">
    <property type="term" value="C:plasma membrane"/>
    <property type="evidence" value="ECO:0007669"/>
    <property type="project" value="UniProtKB-SubCell"/>
</dbReference>
<accession>A0A1I2JXU2</accession>
<evidence type="ECO:0000256" key="6">
    <source>
        <dbReference type="SAM" id="Phobius"/>
    </source>
</evidence>
<protein>
    <submittedName>
        <fullName evidence="9">Putative ABC transport system permease protein</fullName>
    </submittedName>
</protein>
<dbReference type="InterPro" id="IPR003838">
    <property type="entry name" value="ABC3_permease_C"/>
</dbReference>
<keyword evidence="3 6" id="KW-0812">Transmembrane</keyword>
<evidence type="ECO:0000256" key="2">
    <source>
        <dbReference type="ARBA" id="ARBA00022475"/>
    </source>
</evidence>
<gene>
    <name evidence="9" type="ORF">SAMN04488120_11083</name>
</gene>
<dbReference type="AlphaFoldDB" id="A0A1I2JXU2"/>
<feature type="transmembrane region" description="Helical" evidence="6">
    <location>
        <begin position="291"/>
        <end position="309"/>
    </location>
</feature>
<feature type="transmembrane region" description="Helical" evidence="6">
    <location>
        <begin position="364"/>
        <end position="384"/>
    </location>
</feature>
<organism evidence="9 10">
    <name type="scientific">Fontimonas thermophila</name>
    <dbReference type="NCBI Taxonomy" id="1076937"/>
    <lineage>
        <taxon>Bacteria</taxon>
        <taxon>Pseudomonadati</taxon>
        <taxon>Pseudomonadota</taxon>
        <taxon>Gammaproteobacteria</taxon>
        <taxon>Nevskiales</taxon>
        <taxon>Nevskiaceae</taxon>
        <taxon>Fontimonas</taxon>
    </lineage>
</organism>
<evidence type="ECO:0000256" key="5">
    <source>
        <dbReference type="ARBA" id="ARBA00023136"/>
    </source>
</evidence>
<dbReference type="Pfam" id="PF02687">
    <property type="entry name" value="FtsX"/>
    <property type="match status" value="1"/>
</dbReference>
<evidence type="ECO:0000259" key="7">
    <source>
        <dbReference type="Pfam" id="PF02687"/>
    </source>
</evidence>
<feature type="transmembrane region" description="Helical" evidence="6">
    <location>
        <begin position="262"/>
        <end position="285"/>
    </location>
</feature>
<dbReference type="GO" id="GO:0022857">
    <property type="term" value="F:transmembrane transporter activity"/>
    <property type="evidence" value="ECO:0007669"/>
    <property type="project" value="TreeGrafter"/>
</dbReference>
<evidence type="ECO:0000256" key="4">
    <source>
        <dbReference type="ARBA" id="ARBA00022989"/>
    </source>
</evidence>
<evidence type="ECO:0000313" key="10">
    <source>
        <dbReference type="Proteomes" id="UP000199771"/>
    </source>
</evidence>
<proteinExistence type="predicted"/>
<keyword evidence="5 6" id="KW-0472">Membrane</keyword>
<dbReference type="PANTHER" id="PTHR30572:SF15">
    <property type="entry name" value="ABC TRANSPORTER PERMEASE"/>
    <property type="match status" value="1"/>
</dbReference>
<sequence>MNTLRQIIAVTAVNLRAIPSRLGSSMVIVIGIAGVVGVLVALLSMAAGFKATLAGTGTHERAIVLRGGSTDELGSVITREQAAIITDTPGIARDADGTPQAIAEFYLLTDVAKPGADTPSNVVVRGTRVDVGRVRPEFRIVAGRMFTPGVREVVVGRAVAAQFETLRIGNTVDVRDGPWTIVGVFETGGDVHESELWVDAGALETASRRTAYNSVTVRLESAAAFATFKDALTTDPRMVVSAQREPDYYASRSEQLHLLIRILGYTVAVIMGIGAVFGALNVMYAAVATRAVEIATLRALGFGGLPVVVSVMIESLLLALAGGLVGAVVAYVFFNGYTVNTLNFQTFSQVAFAFRVTPELIRQGLAWALTMGLIGGLFPAIRAARLPIVEALRTG</sequence>
<comment type="subcellular location">
    <subcellularLocation>
        <location evidence="1">Cell membrane</location>
        <topology evidence="1">Multi-pass membrane protein</topology>
    </subcellularLocation>
</comment>
<feature type="transmembrane region" description="Helical" evidence="6">
    <location>
        <begin position="316"/>
        <end position="334"/>
    </location>
</feature>
<keyword evidence="2" id="KW-1003">Cell membrane</keyword>
<evidence type="ECO:0000313" key="9">
    <source>
        <dbReference type="EMBL" id="SFF58710.1"/>
    </source>
</evidence>
<evidence type="ECO:0000256" key="3">
    <source>
        <dbReference type="ARBA" id="ARBA00022692"/>
    </source>
</evidence>
<dbReference type="EMBL" id="FOOC01000010">
    <property type="protein sequence ID" value="SFF58710.1"/>
    <property type="molecule type" value="Genomic_DNA"/>
</dbReference>
<dbReference type="Pfam" id="PF12704">
    <property type="entry name" value="MacB_PCD"/>
    <property type="match status" value="1"/>
</dbReference>
<dbReference type="OrthoDB" id="241967at2"/>
<evidence type="ECO:0000259" key="8">
    <source>
        <dbReference type="Pfam" id="PF12704"/>
    </source>
</evidence>
<feature type="domain" description="MacB-like periplasmic core" evidence="8">
    <location>
        <begin position="26"/>
        <end position="233"/>
    </location>
</feature>
<feature type="domain" description="ABC3 transporter permease C-terminal" evidence="7">
    <location>
        <begin position="266"/>
        <end position="387"/>
    </location>
</feature>
<keyword evidence="4 6" id="KW-1133">Transmembrane helix</keyword>
<name>A0A1I2JXU2_9GAMM</name>
<dbReference type="RefSeq" id="WP_091534717.1">
    <property type="nucleotide sequence ID" value="NZ_FOOC01000010.1"/>
</dbReference>
<dbReference type="InterPro" id="IPR050250">
    <property type="entry name" value="Macrolide_Exporter_MacB"/>
</dbReference>
<feature type="transmembrane region" description="Helical" evidence="6">
    <location>
        <begin position="22"/>
        <end position="43"/>
    </location>
</feature>
<evidence type="ECO:0000256" key="1">
    <source>
        <dbReference type="ARBA" id="ARBA00004651"/>
    </source>
</evidence>
<dbReference type="InterPro" id="IPR025857">
    <property type="entry name" value="MacB_PCD"/>
</dbReference>
<dbReference type="PANTHER" id="PTHR30572">
    <property type="entry name" value="MEMBRANE COMPONENT OF TRANSPORTER-RELATED"/>
    <property type="match status" value="1"/>
</dbReference>